<sequence length="207" mass="23440">MTSYYSDSDSCPPLSAHSSSKTSTSSSTVPSSWLSLKSDIDRSLRIFDTKIDISCFEDLEDQLLICPRESFADLCYSDAVDTNPANDPDWCVFVNTPRRMNQNRNDNAVHESEADEFGFLDRPLSIDPYAKPDSPAIDSFTSSSCTSEFNDFGYAFPFLYDNSPSAMTILGPYDSIHYSPIPITRLKQPNRWDRTVTRLTSFARRRF</sequence>
<reference evidence="1" key="1">
    <citation type="submission" date="2019-10" db="EMBL/GenBank/DDBJ databases">
        <authorList>
            <consortium name="DOE Joint Genome Institute"/>
            <person name="Kuo A."/>
            <person name="Miyauchi S."/>
            <person name="Kiss E."/>
            <person name="Drula E."/>
            <person name="Kohler A."/>
            <person name="Sanchez-Garcia M."/>
            <person name="Andreopoulos B."/>
            <person name="Barry K.W."/>
            <person name="Bonito G."/>
            <person name="Buee M."/>
            <person name="Carver A."/>
            <person name="Chen C."/>
            <person name="Cichocki N."/>
            <person name="Clum A."/>
            <person name="Culley D."/>
            <person name="Crous P.W."/>
            <person name="Fauchery L."/>
            <person name="Girlanda M."/>
            <person name="Hayes R."/>
            <person name="Keri Z."/>
            <person name="Labutti K."/>
            <person name="Lipzen A."/>
            <person name="Lombard V."/>
            <person name="Magnuson J."/>
            <person name="Maillard F."/>
            <person name="Morin E."/>
            <person name="Murat C."/>
            <person name="Nolan M."/>
            <person name="Ohm R."/>
            <person name="Pangilinan J."/>
            <person name="Pereira M."/>
            <person name="Perotto S."/>
            <person name="Peter M."/>
            <person name="Riley R."/>
            <person name="Sitrit Y."/>
            <person name="Stielow B."/>
            <person name="Szollosi G."/>
            <person name="Zifcakova L."/>
            <person name="Stursova M."/>
            <person name="Spatafora J.W."/>
            <person name="Tedersoo L."/>
            <person name="Vaario L.-M."/>
            <person name="Yamada A."/>
            <person name="Yan M."/>
            <person name="Wang P."/>
            <person name="Xu J."/>
            <person name="Bruns T."/>
            <person name="Baldrian P."/>
            <person name="Vilgalys R."/>
            <person name="Henrissat B."/>
            <person name="Grigoriev I.V."/>
            <person name="Hibbett D."/>
            <person name="Nagy L.G."/>
            <person name="Martin F.M."/>
        </authorList>
    </citation>
    <scope>NUCLEOTIDE SEQUENCE</scope>
    <source>
        <strain evidence="1">P2</strain>
    </source>
</reference>
<reference evidence="1" key="2">
    <citation type="journal article" date="2020" name="Nat. Commun.">
        <title>Large-scale genome sequencing of mycorrhizal fungi provides insights into the early evolution of symbiotic traits.</title>
        <authorList>
            <person name="Miyauchi S."/>
            <person name="Kiss E."/>
            <person name="Kuo A."/>
            <person name="Drula E."/>
            <person name="Kohler A."/>
            <person name="Sanchez-Garcia M."/>
            <person name="Morin E."/>
            <person name="Andreopoulos B."/>
            <person name="Barry K.W."/>
            <person name="Bonito G."/>
            <person name="Buee M."/>
            <person name="Carver A."/>
            <person name="Chen C."/>
            <person name="Cichocki N."/>
            <person name="Clum A."/>
            <person name="Culley D."/>
            <person name="Crous P.W."/>
            <person name="Fauchery L."/>
            <person name="Girlanda M."/>
            <person name="Hayes R.D."/>
            <person name="Keri Z."/>
            <person name="LaButti K."/>
            <person name="Lipzen A."/>
            <person name="Lombard V."/>
            <person name="Magnuson J."/>
            <person name="Maillard F."/>
            <person name="Murat C."/>
            <person name="Nolan M."/>
            <person name="Ohm R.A."/>
            <person name="Pangilinan J."/>
            <person name="Pereira M.F."/>
            <person name="Perotto S."/>
            <person name="Peter M."/>
            <person name="Pfister S."/>
            <person name="Riley R."/>
            <person name="Sitrit Y."/>
            <person name="Stielow J.B."/>
            <person name="Szollosi G."/>
            <person name="Zifcakova L."/>
            <person name="Stursova M."/>
            <person name="Spatafora J.W."/>
            <person name="Tedersoo L."/>
            <person name="Vaario L.M."/>
            <person name="Yamada A."/>
            <person name="Yan M."/>
            <person name="Wang P."/>
            <person name="Xu J."/>
            <person name="Bruns T."/>
            <person name="Baldrian P."/>
            <person name="Vilgalys R."/>
            <person name="Dunand C."/>
            <person name="Henrissat B."/>
            <person name="Grigoriev I.V."/>
            <person name="Hibbett D."/>
            <person name="Nagy L.G."/>
            <person name="Martin F.M."/>
        </authorList>
    </citation>
    <scope>NUCLEOTIDE SEQUENCE</scope>
    <source>
        <strain evidence="1">P2</strain>
    </source>
</reference>
<protein>
    <submittedName>
        <fullName evidence="1">Uncharacterized protein</fullName>
    </submittedName>
</protein>
<keyword evidence="2" id="KW-1185">Reference proteome</keyword>
<dbReference type="Proteomes" id="UP000886501">
    <property type="component" value="Unassembled WGS sequence"/>
</dbReference>
<evidence type="ECO:0000313" key="1">
    <source>
        <dbReference type="EMBL" id="KAF9645388.1"/>
    </source>
</evidence>
<comment type="caution">
    <text evidence="1">The sequence shown here is derived from an EMBL/GenBank/DDBJ whole genome shotgun (WGS) entry which is preliminary data.</text>
</comment>
<accession>A0ACB6Z706</accession>
<organism evidence="1 2">
    <name type="scientific">Thelephora ganbajun</name>
    <name type="common">Ganba fungus</name>
    <dbReference type="NCBI Taxonomy" id="370292"/>
    <lineage>
        <taxon>Eukaryota</taxon>
        <taxon>Fungi</taxon>
        <taxon>Dikarya</taxon>
        <taxon>Basidiomycota</taxon>
        <taxon>Agaricomycotina</taxon>
        <taxon>Agaricomycetes</taxon>
        <taxon>Thelephorales</taxon>
        <taxon>Thelephoraceae</taxon>
        <taxon>Thelephora</taxon>
    </lineage>
</organism>
<proteinExistence type="predicted"/>
<gene>
    <name evidence="1" type="ORF">BDM02DRAFT_3189749</name>
</gene>
<dbReference type="EMBL" id="MU118092">
    <property type="protein sequence ID" value="KAF9645388.1"/>
    <property type="molecule type" value="Genomic_DNA"/>
</dbReference>
<evidence type="ECO:0000313" key="2">
    <source>
        <dbReference type="Proteomes" id="UP000886501"/>
    </source>
</evidence>
<name>A0ACB6Z706_THEGA</name>